<protein>
    <submittedName>
        <fullName evidence="3">Uncharacterized protein</fullName>
    </submittedName>
</protein>
<keyword evidence="2" id="KW-1133">Transmembrane helix</keyword>
<evidence type="ECO:0000313" key="4">
    <source>
        <dbReference type="Proteomes" id="UP000614350"/>
    </source>
</evidence>
<dbReference type="AlphaFoldDB" id="A0A834NG63"/>
<evidence type="ECO:0000256" key="2">
    <source>
        <dbReference type="SAM" id="Phobius"/>
    </source>
</evidence>
<proteinExistence type="predicted"/>
<organism evidence="3 4">
    <name type="scientific">Vespula vulgaris</name>
    <name type="common">Yellow jacket</name>
    <name type="synonym">Wasp</name>
    <dbReference type="NCBI Taxonomy" id="7454"/>
    <lineage>
        <taxon>Eukaryota</taxon>
        <taxon>Metazoa</taxon>
        <taxon>Ecdysozoa</taxon>
        <taxon>Arthropoda</taxon>
        <taxon>Hexapoda</taxon>
        <taxon>Insecta</taxon>
        <taxon>Pterygota</taxon>
        <taxon>Neoptera</taxon>
        <taxon>Endopterygota</taxon>
        <taxon>Hymenoptera</taxon>
        <taxon>Apocrita</taxon>
        <taxon>Aculeata</taxon>
        <taxon>Vespoidea</taxon>
        <taxon>Vespidae</taxon>
        <taxon>Vespinae</taxon>
        <taxon>Vespula</taxon>
    </lineage>
</organism>
<dbReference type="Proteomes" id="UP000614350">
    <property type="component" value="Unassembled WGS sequence"/>
</dbReference>
<evidence type="ECO:0000256" key="1">
    <source>
        <dbReference type="SAM" id="MobiDB-lite"/>
    </source>
</evidence>
<keyword evidence="4" id="KW-1185">Reference proteome</keyword>
<feature type="region of interest" description="Disordered" evidence="1">
    <location>
        <begin position="1"/>
        <end position="31"/>
    </location>
</feature>
<accession>A0A834NG63</accession>
<evidence type="ECO:0000313" key="3">
    <source>
        <dbReference type="EMBL" id="KAF7407825.1"/>
    </source>
</evidence>
<name>A0A834NG63_VESVU</name>
<keyword evidence="2" id="KW-0472">Membrane</keyword>
<feature type="compositionally biased region" description="Acidic residues" evidence="1">
    <location>
        <begin position="10"/>
        <end position="29"/>
    </location>
</feature>
<reference evidence="3" key="1">
    <citation type="journal article" date="2020" name="G3 (Bethesda)">
        <title>High-Quality Assemblies for Three Invasive Social Wasps from the &lt;i&gt;Vespula&lt;/i&gt; Genus.</title>
        <authorList>
            <person name="Harrop T.W.R."/>
            <person name="Guhlin J."/>
            <person name="McLaughlin G.M."/>
            <person name="Permina E."/>
            <person name="Stockwell P."/>
            <person name="Gilligan J."/>
            <person name="Le Lec M.F."/>
            <person name="Gruber M.A.M."/>
            <person name="Quinn O."/>
            <person name="Lovegrove M."/>
            <person name="Duncan E.J."/>
            <person name="Remnant E.J."/>
            <person name="Van Eeckhoven J."/>
            <person name="Graham B."/>
            <person name="Knapp R.A."/>
            <person name="Langford K.W."/>
            <person name="Kronenberg Z."/>
            <person name="Press M.O."/>
            <person name="Eacker S.M."/>
            <person name="Wilson-Rankin E.E."/>
            <person name="Purcell J."/>
            <person name="Lester P.J."/>
            <person name="Dearden P.K."/>
        </authorList>
    </citation>
    <scope>NUCLEOTIDE SEQUENCE</scope>
    <source>
        <strain evidence="3">Marl-1</strain>
    </source>
</reference>
<comment type="caution">
    <text evidence="3">The sequence shown here is derived from an EMBL/GenBank/DDBJ whole genome shotgun (WGS) entry which is preliminary data.</text>
</comment>
<feature type="transmembrane region" description="Helical" evidence="2">
    <location>
        <begin position="152"/>
        <end position="180"/>
    </location>
</feature>
<gene>
    <name evidence="3" type="ORF">HZH66_002362</name>
</gene>
<dbReference type="EMBL" id="JACSEA010000002">
    <property type="protein sequence ID" value="KAF7407825.1"/>
    <property type="molecule type" value="Genomic_DNA"/>
</dbReference>
<keyword evidence="2" id="KW-0812">Transmembrane</keyword>
<sequence length="198" mass="21540">MEIVTHYNSGDDDDDVDDDDDDDVDDDELSPPFLLSVPRSRAFLSLAPTTSNTTPGLPACLLSSISNKCTGNSISSTSSSSNGSSSNSVVVAVVKVKGIHLKSKHSRFNGETYGIAVDSAIPTVYKPRAQEVDGTHCIGKDHCEYGSFGGCVMIVLVVVIVVVMMMVMVVPMVVVAMYAYRRAWILKLRWAYRWQLRG</sequence>